<evidence type="ECO:0000313" key="18">
    <source>
        <dbReference type="EMBL" id="KAK2167478.1"/>
    </source>
</evidence>
<dbReference type="Gene3D" id="2.40.20.10">
    <property type="entry name" value="Plasminogen Kringle 4"/>
    <property type="match status" value="17"/>
</dbReference>
<evidence type="ECO:0000256" key="3">
    <source>
        <dbReference type="ARBA" id="ARBA00022461"/>
    </source>
</evidence>
<dbReference type="InterPro" id="IPR018056">
    <property type="entry name" value="Kringle_CS"/>
</dbReference>
<dbReference type="SUPFAM" id="SSF57440">
    <property type="entry name" value="Kringle-like"/>
    <property type="match status" value="18"/>
</dbReference>
<evidence type="ECO:0000256" key="2">
    <source>
        <dbReference type="ARBA" id="ARBA00022448"/>
    </source>
</evidence>
<protein>
    <recommendedName>
        <fullName evidence="17">Kringle domain-containing protein</fullName>
    </recommendedName>
</protein>
<evidence type="ECO:0000256" key="5">
    <source>
        <dbReference type="ARBA" id="ARBA00022692"/>
    </source>
</evidence>
<dbReference type="EMBL" id="JAODUP010000027">
    <property type="protein sequence ID" value="KAK2167478.1"/>
    <property type="molecule type" value="Genomic_DNA"/>
</dbReference>
<feature type="domain" description="Kringle" evidence="17">
    <location>
        <begin position="534"/>
        <end position="610"/>
    </location>
</feature>
<evidence type="ECO:0000256" key="16">
    <source>
        <dbReference type="SAM" id="Phobius"/>
    </source>
</evidence>
<feature type="domain" description="Kringle" evidence="17">
    <location>
        <begin position="1576"/>
        <end position="1702"/>
    </location>
</feature>
<dbReference type="PROSITE" id="PS50070">
    <property type="entry name" value="KRINGLE_2"/>
    <property type="match status" value="16"/>
</dbReference>
<dbReference type="SMART" id="SM00130">
    <property type="entry name" value="KR"/>
    <property type="match status" value="17"/>
</dbReference>
<feature type="domain" description="Kringle" evidence="17">
    <location>
        <begin position="704"/>
        <end position="781"/>
    </location>
</feature>
<proteinExistence type="inferred from homology"/>
<comment type="similarity">
    <text evidence="14">Belongs to the amiloride-sensitive sodium channel (TC 1.A.6) family.</text>
</comment>
<dbReference type="GO" id="GO:0005272">
    <property type="term" value="F:sodium channel activity"/>
    <property type="evidence" value="ECO:0007669"/>
    <property type="project" value="UniProtKB-KW"/>
</dbReference>
<keyword evidence="3 14" id="KW-0894">Sodium channel</keyword>
<evidence type="ECO:0000256" key="7">
    <source>
        <dbReference type="ARBA" id="ARBA00023053"/>
    </source>
</evidence>
<feature type="domain" description="Kringle" evidence="17">
    <location>
        <begin position="863"/>
        <end position="939"/>
    </location>
</feature>
<dbReference type="Proteomes" id="UP001208570">
    <property type="component" value="Unassembled WGS sequence"/>
</dbReference>
<dbReference type="PROSITE" id="PS00021">
    <property type="entry name" value="KRINGLE_1"/>
    <property type="match status" value="12"/>
</dbReference>
<keyword evidence="10 13" id="KW-1015">Disulfide bond</keyword>
<evidence type="ECO:0000256" key="4">
    <source>
        <dbReference type="ARBA" id="ARBA00022572"/>
    </source>
</evidence>
<keyword evidence="5 14" id="KW-0812">Transmembrane</keyword>
<evidence type="ECO:0000256" key="6">
    <source>
        <dbReference type="ARBA" id="ARBA00022989"/>
    </source>
</evidence>
<feature type="disulfide bond" evidence="13">
    <location>
        <begin position="1674"/>
        <end position="1697"/>
    </location>
</feature>
<keyword evidence="7" id="KW-0915">Sodium</keyword>
<evidence type="ECO:0000256" key="8">
    <source>
        <dbReference type="ARBA" id="ARBA00023065"/>
    </source>
</evidence>
<gene>
    <name evidence="18" type="ORF">LSH36_27g05045</name>
</gene>
<evidence type="ECO:0000256" key="13">
    <source>
        <dbReference type="PROSITE-ProRule" id="PRU00121"/>
    </source>
</evidence>
<dbReference type="PRINTS" id="PR00018">
    <property type="entry name" value="KRINGLE"/>
</dbReference>
<feature type="domain" description="Kringle" evidence="17">
    <location>
        <begin position="1104"/>
        <end position="1185"/>
    </location>
</feature>
<keyword evidence="6 16" id="KW-1133">Transmembrane helix</keyword>
<keyword evidence="12 14" id="KW-0407">Ion channel</keyword>
<feature type="domain" description="Kringle" evidence="17">
    <location>
        <begin position="947"/>
        <end position="1027"/>
    </location>
</feature>
<dbReference type="Pfam" id="PF00051">
    <property type="entry name" value="Kringle"/>
    <property type="match status" value="16"/>
</dbReference>
<feature type="domain" description="Kringle" evidence="17">
    <location>
        <begin position="1408"/>
        <end position="1484"/>
    </location>
</feature>
<dbReference type="PANTHER" id="PTHR24261">
    <property type="entry name" value="PLASMINOGEN-RELATED"/>
    <property type="match status" value="1"/>
</dbReference>
<evidence type="ECO:0000256" key="9">
    <source>
        <dbReference type="ARBA" id="ARBA00023136"/>
    </source>
</evidence>
<dbReference type="PANTHER" id="PTHR24261:SF7">
    <property type="entry name" value="KRINGLE DOMAIN-CONTAINING PROTEIN"/>
    <property type="match status" value="1"/>
</dbReference>
<name>A0AAD9K9D1_9ANNE</name>
<feature type="domain" description="Kringle" evidence="17">
    <location>
        <begin position="1196"/>
        <end position="1261"/>
    </location>
</feature>
<evidence type="ECO:0000256" key="1">
    <source>
        <dbReference type="ARBA" id="ARBA00004141"/>
    </source>
</evidence>
<feature type="domain" description="Kringle" evidence="17">
    <location>
        <begin position="1271"/>
        <end position="1346"/>
    </location>
</feature>
<comment type="subcellular location">
    <subcellularLocation>
        <location evidence="1">Membrane</location>
        <topology evidence="1">Multi-pass membrane protein</topology>
    </subcellularLocation>
</comment>
<feature type="domain" description="Kringle" evidence="17">
    <location>
        <begin position="784"/>
        <end position="852"/>
    </location>
</feature>
<feature type="domain" description="Kringle" evidence="17">
    <location>
        <begin position="441"/>
        <end position="525"/>
    </location>
</feature>
<dbReference type="CDD" id="cd00108">
    <property type="entry name" value="KR"/>
    <property type="match status" value="14"/>
</dbReference>
<dbReference type="InterPro" id="IPR038178">
    <property type="entry name" value="Kringle_sf"/>
</dbReference>
<reference evidence="18" key="1">
    <citation type="journal article" date="2023" name="Mol. Biol. Evol.">
        <title>Third-Generation Sequencing Reveals the Adaptive Role of the Epigenome in Three Deep-Sea Polychaetes.</title>
        <authorList>
            <person name="Perez M."/>
            <person name="Aroh O."/>
            <person name="Sun Y."/>
            <person name="Lan Y."/>
            <person name="Juniper S.K."/>
            <person name="Young C.R."/>
            <person name="Angers B."/>
            <person name="Qian P.Y."/>
        </authorList>
    </citation>
    <scope>NUCLEOTIDE SEQUENCE</scope>
    <source>
        <strain evidence="18">P08H-3</strain>
    </source>
</reference>
<accession>A0AAD9K9D1</accession>
<organism evidence="18 19">
    <name type="scientific">Paralvinella palmiformis</name>
    <dbReference type="NCBI Taxonomy" id="53620"/>
    <lineage>
        <taxon>Eukaryota</taxon>
        <taxon>Metazoa</taxon>
        <taxon>Spiralia</taxon>
        <taxon>Lophotrochozoa</taxon>
        <taxon>Annelida</taxon>
        <taxon>Polychaeta</taxon>
        <taxon>Sedentaria</taxon>
        <taxon>Canalipalpata</taxon>
        <taxon>Terebellida</taxon>
        <taxon>Terebelliformia</taxon>
        <taxon>Alvinellidae</taxon>
        <taxon>Paralvinella</taxon>
    </lineage>
</organism>
<feature type="domain" description="Kringle" evidence="17">
    <location>
        <begin position="619"/>
        <end position="695"/>
    </location>
</feature>
<sequence length="2546" mass="290709">MGSRIVRPVQMKCFVFSIDILLPYSFHVFLDRCPLVFLSDEKRNSSAIFNRQYAYYGQLENDGRHVYITKEEPFIYLYRVRDGWHIADGLGESADILAKVRSAAELPENLGRFPWSVGKLSSASVTWEDVEVNVTCDSKAGMIMIKYIELCLRQEACVSRNQLIRCFSLQLISNGAGYGLSMTFNIEHYEYLKHSRDGIGVKLLLHEPNDFPMMADNELAVSPGLVSFIAVESTKVTNLASPWGNCGEAPLKYFQNYSESRCLIECETKLLEDYCGCRAFFMPHKEGEVINDDITKNPLEYRQNQYLMASKFVPYLGEPKACDVENYIECALPTLEKIRANSYAKFCQECTEPCDKNFYVSTTSFALRLAEMGSEQDLRRYRLRESLFTAREARYRNSADQYRQTMRQFHYTDYYLLQLRQLLVILELQINEDYDDIMTYTVTTAEGFDYTGNISTTISGYTCQRWDRQTPHQHHYKEKLNDRFPEGNIVDPANFCRNPDKDPVGPWCYTTNPDVERETCQVPICSDCKMKSLGTDYVGTKSVTRTGRPCQRWDMQYPHKHRLTDVSRFPDRTLADASNFCRNPDFKEVGPWCFTTDPNKMWEPCGIPFCSNCLHTPLGHTYNGNRAVTSKNHPCQRWDRQYPHRHPYTDATHFPDSSLSEANNYCRNPDSDIGGPWCYTTHPEVEKEFCSIPKCSNCIQTEIGIEYQGRWAYTSTGLQCQRWDSQYPHQHNFYYPDLFPDNSVSEARNYCRNPDRKKGTGPWCYTIIPGVEWQSCGIPLCLDQPYKGTRDVTQSGLTCQMWARQQPHPHPYQVALSDDKNYCRNPDNRASGPWCYTTDPDRVTETCGVKQCSGPDCRTTVLGKEFVSHQSSTISGIPCQPWSLQFPHSHSFTNDNMFPDGSVKSASSYCRNPNGRREGPWCYTLDPGVEWESCGIVECQEILATREGWEYNGRRSVTRSGVLCQQWKLQSPHKHPYVNLEAFGKESWVNVRNYCRNPDRRISGPWCYTVDQNVEFETCGIPSSKDCRLIQRGTEYTGSQHNTISGRICQRWDAQTPHAHNFTDDSDFFPEYSIQDAANYCRNPDNSPSGPWCYTTDLDVIRENCDVPSCHDYTGSRNFTISALTCQSWNNQVPNQHTFTDSDFPDVSIKYANNYCRNPDNSPEGPWCYTIDPDVKREPCGIKLCTTPGCRQTQLGNAYRGEHFFTASGRLCQRWDRQNPHSHSHTDASSFPDRSLFDASNYCRNPDDDPNGPWCYTIDPDTVHCMETEFGKQYVGSRSITASGRVCQRWDSHFPHPHKITHNDLPEARIEDAANYCRNPDNRASGPWCYTLDPDVETETCDVPLCSDCRATYHGYDYIGHAATTISGRPCQRWDEQERFFGNGSPLCNKRNARHSIVCIPDCVVDQDGTAYRGNKSRTVDNEMCKRWDEATISYNSGDFDVNSLSELANLCRNPVKGAKTGTGPWCHAINSGEEIISCGIPLCKDCKQMDHGEDYMGKRAKTISGKTCQRWDAKSPNSHRYESDFPDGTATKAVNYCRNPGNVREGPWCYLADETGWEYCDIHSCTTTDCIWTSSGQEYRGYYALTVNGRTCMKWGDHGGRIPHKHAFTDEHFPDASINEAFNYCRNPNGSKSGPWCYTTDPKRWDQQTPHKHQWKDGDFAEDGSLANASNYCRTPDGTKEPWCYTLDPDIATEKCSIRSCDDCYRKLYGTEYKGTRSSTLSGIKCQRWSEITPHHHTLDDPDRYPDGSVAEASNYCRNPHQEDTGRRRPWCFTVDKDVEWEYCDVPMCDDAWQDGCITNKTAADFATPIKTSKYGKSCSNWRDHAPVLSRHFNISGNLTEGKLWHHNVTANKGTVTRGSCHKVFRKQHMNGTCTSKSRFHSGIITCLVGGNPPDDCVDSNPSCSATENCCQPVSLSCCSDYWVLTCDSDVTLYNASDSFAQKCAYKDKYSYCLSDIPSSAQCRPRQEDVSVCCDVPCCNSTECCALNNVTEQCCNSTETRTVTKDGYKCDILDATQRNEICYIATNMYGWYMDFVTGAIFDSAHQRKRELFVHCDLSLVEDVSIYPKSELLYFNKPILSKNYCRNPNNDSARGLWCYVDLRDDWQTCDLPLCPEYEIVTESEETTAALPSTTYEEDTSSYSVSGAPENNTYFPASPVPVDSSTRQADDTTESPTHIPRRCDYYLQRSLTRYNQTINKLTTKLIRSIENMIIQGVNVTDQPHYVINTTLMRPISINFGSFCDWCLTSKNNKSVLKLVQTLVEEWQSAVVDEMAVDVLGDIGRATNDYFSKDWVIGLVSPILSEDVRDLRTTFRGIADRVKAAFHQTNSVISRIKRVSRLTDEIWTYVWQLECNTELAKLLGEYHRYEKSVGNILTEFGRYLTGARSKYRTYLDRYVSGDVSLEEVANSLDFKELQRQIQAEIIKLDEHMTNGRLLANAIHTEINQIYYTMLSYTDFEFIESMSFYWRYMNITSPGVKLPTLNNIGGILLPDVDYGIIPGDVGGVMGLLLGASVITIGELMDLLIYSLGKKCRRTYRKRKNSNLNQ</sequence>
<dbReference type="PRINTS" id="PR01078">
    <property type="entry name" value="AMINACHANNEL"/>
</dbReference>
<feature type="transmembrane region" description="Helical" evidence="16">
    <location>
        <begin position="2505"/>
        <end position="2529"/>
    </location>
</feature>
<feature type="domain" description="Kringle" evidence="17">
    <location>
        <begin position="2080"/>
        <end position="2114"/>
    </location>
</feature>
<keyword evidence="11 14" id="KW-0739">Sodium transport</keyword>
<dbReference type="InterPro" id="IPR001873">
    <property type="entry name" value="ENaC"/>
</dbReference>
<keyword evidence="8 14" id="KW-0406">Ion transport</keyword>
<evidence type="ECO:0000259" key="17">
    <source>
        <dbReference type="PROSITE" id="PS50070"/>
    </source>
</evidence>
<dbReference type="Pfam" id="PF00858">
    <property type="entry name" value="ASC"/>
    <property type="match status" value="1"/>
</dbReference>
<evidence type="ECO:0000256" key="10">
    <source>
        <dbReference type="ARBA" id="ARBA00023157"/>
    </source>
</evidence>
<dbReference type="GO" id="GO:0016020">
    <property type="term" value="C:membrane"/>
    <property type="evidence" value="ECO:0007669"/>
    <property type="project" value="UniProtKB-SubCell"/>
</dbReference>
<dbReference type="InterPro" id="IPR000001">
    <property type="entry name" value="Kringle"/>
</dbReference>
<evidence type="ECO:0000256" key="12">
    <source>
        <dbReference type="ARBA" id="ARBA00023303"/>
    </source>
</evidence>
<evidence type="ECO:0000313" key="19">
    <source>
        <dbReference type="Proteomes" id="UP001208570"/>
    </source>
</evidence>
<dbReference type="InterPro" id="IPR013806">
    <property type="entry name" value="Kringle-like"/>
</dbReference>
<feature type="domain" description="Kringle" evidence="17">
    <location>
        <begin position="1711"/>
        <end position="1790"/>
    </location>
</feature>
<keyword evidence="19" id="KW-1185">Reference proteome</keyword>
<evidence type="ECO:0000256" key="11">
    <source>
        <dbReference type="ARBA" id="ARBA00023201"/>
    </source>
</evidence>
<comment type="caution">
    <text evidence="13">Lacks conserved residue(s) required for the propagation of feature annotation.</text>
</comment>
<feature type="region of interest" description="Disordered" evidence="15">
    <location>
        <begin position="2153"/>
        <end position="2176"/>
    </location>
</feature>
<feature type="disulfide bond" evidence="13">
    <location>
        <begin position="1538"/>
        <end position="1561"/>
    </location>
</feature>
<evidence type="ECO:0000256" key="14">
    <source>
        <dbReference type="RuleBase" id="RU000679"/>
    </source>
</evidence>
<keyword evidence="2 14" id="KW-0813">Transport</keyword>
<feature type="domain" description="Kringle" evidence="17">
    <location>
        <begin position="1492"/>
        <end position="1566"/>
    </location>
</feature>
<keyword evidence="9 16" id="KW-0472">Membrane</keyword>
<comment type="caution">
    <text evidence="18">The sequence shown here is derived from an EMBL/GenBank/DDBJ whole genome shotgun (WGS) entry which is preliminary data.</text>
</comment>
<keyword evidence="4 13" id="KW-0420">Kringle</keyword>
<dbReference type="Gene3D" id="1.10.287.820">
    <property type="entry name" value="Acid-sensing ion channel domain"/>
    <property type="match status" value="1"/>
</dbReference>
<dbReference type="Gene3D" id="1.10.287.770">
    <property type="entry name" value="YojJ-like"/>
    <property type="match status" value="1"/>
</dbReference>
<dbReference type="InterPro" id="IPR050759">
    <property type="entry name" value="Serine_protease_kringle"/>
</dbReference>
<feature type="domain" description="Kringle" evidence="17">
    <location>
        <begin position="1032"/>
        <end position="1110"/>
    </location>
</feature>
<evidence type="ECO:0000256" key="15">
    <source>
        <dbReference type="SAM" id="MobiDB-lite"/>
    </source>
</evidence>